<dbReference type="InterPro" id="IPR036397">
    <property type="entry name" value="RNaseH_sf"/>
</dbReference>
<evidence type="ECO:0000313" key="2">
    <source>
        <dbReference type="EMBL" id="GJU09268.1"/>
    </source>
</evidence>
<dbReference type="PROSITE" id="PS50994">
    <property type="entry name" value="INTEGRASE"/>
    <property type="match status" value="1"/>
</dbReference>
<comment type="caution">
    <text evidence="2">The sequence shown here is derived from an EMBL/GenBank/DDBJ whole genome shotgun (WGS) entry which is preliminary data.</text>
</comment>
<reference evidence="2" key="2">
    <citation type="submission" date="2022-01" db="EMBL/GenBank/DDBJ databases">
        <authorList>
            <person name="Yamashiro T."/>
            <person name="Shiraishi A."/>
            <person name="Satake H."/>
            <person name="Nakayama K."/>
        </authorList>
    </citation>
    <scope>NUCLEOTIDE SEQUENCE</scope>
</reference>
<dbReference type="Proteomes" id="UP001151760">
    <property type="component" value="Unassembled WGS sequence"/>
</dbReference>
<dbReference type="EMBL" id="BQNB010021712">
    <property type="protein sequence ID" value="GJU09268.1"/>
    <property type="molecule type" value="Genomic_DNA"/>
</dbReference>
<dbReference type="InterPro" id="IPR012337">
    <property type="entry name" value="RNaseH-like_sf"/>
</dbReference>
<sequence length="325" mass="38501">MDVLKNESSEKQDKYIEEIVDLEKKKKAFDNIVYKTGQTVQTMHMLTKPQVFYDNTYKTALGYQNSLYLLKSQRLQPVLYSGSALAKKHDAISVIDTEETLRGAFEKDVIPFVKSLKESFKNFKLGLYRKVYEMKAIFQQMETEVDQCFVDRKYFEIEKKELLIENDRLLEQIIFQDIMCTAMHSYYDLVKYADMENSFIEEYNKCLELEAELFKKKYMVEKEDETPEFIIKFLKQVQVRLNATVRKIRTDNGTKFVNQTLKRYYKDVGITHQTSVARTPQQNDIVERRNQTLVEAARTMLIFLKHHYSCGQKQWQPLVKPKTDP</sequence>
<accession>A0ABQ5JCQ1</accession>
<feature type="domain" description="Integrase catalytic" evidence="1">
    <location>
        <begin position="222"/>
        <end position="325"/>
    </location>
</feature>
<dbReference type="InterPro" id="IPR001584">
    <property type="entry name" value="Integrase_cat-core"/>
</dbReference>
<evidence type="ECO:0000259" key="1">
    <source>
        <dbReference type="PROSITE" id="PS50994"/>
    </source>
</evidence>
<dbReference type="InterPro" id="IPR039537">
    <property type="entry name" value="Retrotran_Ty1/copia-like"/>
</dbReference>
<keyword evidence="3" id="KW-1185">Reference proteome</keyword>
<dbReference type="Gene3D" id="3.30.420.10">
    <property type="entry name" value="Ribonuclease H-like superfamily/Ribonuclease H"/>
    <property type="match status" value="1"/>
</dbReference>
<proteinExistence type="predicted"/>
<gene>
    <name evidence="2" type="ORF">Tco_1125698</name>
</gene>
<dbReference type="PANTHER" id="PTHR42648:SF21">
    <property type="entry name" value="CYSTEINE-RICH RLK (RECEPTOR-LIKE PROTEIN KINASE) 8"/>
    <property type="match status" value="1"/>
</dbReference>
<reference evidence="2" key="1">
    <citation type="journal article" date="2022" name="Int. J. Mol. Sci.">
        <title>Draft Genome of Tanacetum Coccineum: Genomic Comparison of Closely Related Tanacetum-Family Plants.</title>
        <authorList>
            <person name="Yamashiro T."/>
            <person name="Shiraishi A."/>
            <person name="Nakayama K."/>
            <person name="Satake H."/>
        </authorList>
    </citation>
    <scope>NUCLEOTIDE SEQUENCE</scope>
</reference>
<organism evidence="2 3">
    <name type="scientific">Tanacetum coccineum</name>
    <dbReference type="NCBI Taxonomy" id="301880"/>
    <lineage>
        <taxon>Eukaryota</taxon>
        <taxon>Viridiplantae</taxon>
        <taxon>Streptophyta</taxon>
        <taxon>Embryophyta</taxon>
        <taxon>Tracheophyta</taxon>
        <taxon>Spermatophyta</taxon>
        <taxon>Magnoliopsida</taxon>
        <taxon>eudicotyledons</taxon>
        <taxon>Gunneridae</taxon>
        <taxon>Pentapetalae</taxon>
        <taxon>asterids</taxon>
        <taxon>campanulids</taxon>
        <taxon>Asterales</taxon>
        <taxon>Asteraceae</taxon>
        <taxon>Asteroideae</taxon>
        <taxon>Anthemideae</taxon>
        <taxon>Anthemidinae</taxon>
        <taxon>Tanacetum</taxon>
    </lineage>
</organism>
<dbReference type="PANTHER" id="PTHR42648">
    <property type="entry name" value="TRANSPOSASE, PUTATIVE-RELATED"/>
    <property type="match status" value="1"/>
</dbReference>
<evidence type="ECO:0000313" key="3">
    <source>
        <dbReference type="Proteomes" id="UP001151760"/>
    </source>
</evidence>
<protein>
    <submittedName>
        <fullName evidence="2">Retrovirus-related pol polyprotein from transposon TNT 1-94</fullName>
    </submittedName>
</protein>
<name>A0ABQ5JCQ1_9ASTR</name>
<dbReference type="SUPFAM" id="SSF53098">
    <property type="entry name" value="Ribonuclease H-like"/>
    <property type="match status" value="1"/>
</dbReference>